<feature type="signal peptide" evidence="1">
    <location>
        <begin position="1"/>
        <end position="25"/>
    </location>
</feature>
<dbReference type="EMBL" id="MOBO01000012">
    <property type="protein sequence ID" value="RON38715.1"/>
    <property type="molecule type" value="Genomic_DNA"/>
</dbReference>
<evidence type="ECO:0000256" key="1">
    <source>
        <dbReference type="SAM" id="SignalP"/>
    </source>
</evidence>
<dbReference type="RefSeq" id="WP_123366487.1">
    <property type="nucleotide sequence ID" value="NZ_MOBO01000012.1"/>
</dbReference>
<proteinExistence type="predicted"/>
<protein>
    <submittedName>
        <fullName evidence="2">Uncharacterized protein</fullName>
    </submittedName>
</protein>
<gene>
    <name evidence="2" type="ORF">BK664_14525</name>
</gene>
<name>A0A423JLX7_9PSED</name>
<dbReference type="AlphaFoldDB" id="A0A423JLX7"/>
<reference evidence="2 3" key="1">
    <citation type="submission" date="2016-10" db="EMBL/GenBank/DDBJ databases">
        <title>Comparative genome analysis of multiple Pseudomonas spp. focuses on biocontrol and plant growth promoting traits.</title>
        <authorList>
            <person name="Tao X.-Y."/>
            <person name="Taylor C.G."/>
        </authorList>
    </citation>
    <scope>NUCLEOTIDE SEQUENCE [LARGE SCALE GENOMIC DNA]</scope>
    <source>
        <strain evidence="2 3">38D4</strain>
    </source>
</reference>
<organism evidence="2 3">
    <name type="scientific">Pseudomonas brassicacearum</name>
    <dbReference type="NCBI Taxonomy" id="930166"/>
    <lineage>
        <taxon>Bacteria</taxon>
        <taxon>Pseudomonadati</taxon>
        <taxon>Pseudomonadota</taxon>
        <taxon>Gammaproteobacteria</taxon>
        <taxon>Pseudomonadales</taxon>
        <taxon>Pseudomonadaceae</taxon>
        <taxon>Pseudomonas</taxon>
    </lineage>
</organism>
<feature type="chain" id="PRO_5019400787" evidence="1">
    <location>
        <begin position="26"/>
        <end position="133"/>
    </location>
</feature>
<evidence type="ECO:0000313" key="3">
    <source>
        <dbReference type="Proteomes" id="UP000286351"/>
    </source>
</evidence>
<accession>A0A423JLX7</accession>
<evidence type="ECO:0000313" key="2">
    <source>
        <dbReference type="EMBL" id="RON38715.1"/>
    </source>
</evidence>
<sequence>MKFHDPRMVLFGLFAAFAAVGSASATQMKTSTPVFATEVTAVEAPAQAADNPWPTLASMAGKQPGPLLAHDDRYWRDGRWHDRRDDWRRDDWRRDQWRREQARREAERHRDWDRHQDRGMRHRYEDDHRYYRR</sequence>
<comment type="caution">
    <text evidence="2">The sequence shown here is derived from an EMBL/GenBank/DDBJ whole genome shotgun (WGS) entry which is preliminary data.</text>
</comment>
<dbReference type="Proteomes" id="UP000286351">
    <property type="component" value="Unassembled WGS sequence"/>
</dbReference>
<keyword evidence="1" id="KW-0732">Signal</keyword>